<evidence type="ECO:0000313" key="4">
    <source>
        <dbReference type="EMBL" id="CAI3991272.1"/>
    </source>
</evidence>
<dbReference type="SUPFAM" id="SSF48403">
    <property type="entry name" value="Ankyrin repeat"/>
    <property type="match status" value="1"/>
</dbReference>
<dbReference type="AlphaFoldDB" id="A0A9P1CHK5"/>
<dbReference type="Gene3D" id="1.10.238.10">
    <property type="entry name" value="EF-hand"/>
    <property type="match status" value="1"/>
</dbReference>
<feature type="domain" description="EF-hand" evidence="3">
    <location>
        <begin position="716"/>
        <end position="751"/>
    </location>
</feature>
<dbReference type="GO" id="GO:0005509">
    <property type="term" value="F:calcium ion binding"/>
    <property type="evidence" value="ECO:0007669"/>
    <property type="project" value="InterPro"/>
</dbReference>
<proteinExistence type="predicted"/>
<dbReference type="PROSITE" id="PS00018">
    <property type="entry name" value="EF_HAND_1"/>
    <property type="match status" value="1"/>
</dbReference>
<evidence type="ECO:0000313" key="5">
    <source>
        <dbReference type="EMBL" id="CAL1144647.1"/>
    </source>
</evidence>
<dbReference type="EMBL" id="CAMXCT020001569">
    <property type="protein sequence ID" value="CAL1144647.1"/>
    <property type="molecule type" value="Genomic_DNA"/>
</dbReference>
<keyword evidence="6" id="KW-1185">Reference proteome</keyword>
<feature type="compositionally biased region" description="Acidic residues" evidence="2">
    <location>
        <begin position="983"/>
        <end position="1010"/>
    </location>
</feature>
<name>A0A9P1CHK5_9DINO</name>
<dbReference type="SUPFAM" id="SSF47473">
    <property type="entry name" value="EF-hand"/>
    <property type="match status" value="1"/>
</dbReference>
<evidence type="ECO:0000256" key="1">
    <source>
        <dbReference type="ARBA" id="ARBA00022837"/>
    </source>
</evidence>
<evidence type="ECO:0000256" key="2">
    <source>
        <dbReference type="SAM" id="MobiDB-lite"/>
    </source>
</evidence>
<evidence type="ECO:0000259" key="3">
    <source>
        <dbReference type="PROSITE" id="PS50222"/>
    </source>
</evidence>
<dbReference type="InterPro" id="IPR002048">
    <property type="entry name" value="EF_hand_dom"/>
</dbReference>
<protein>
    <recommendedName>
        <fullName evidence="3">EF-hand domain-containing protein</fullName>
    </recommendedName>
</protein>
<dbReference type="OrthoDB" id="194358at2759"/>
<gene>
    <name evidence="4" type="ORF">C1SCF055_LOCUS18194</name>
</gene>
<dbReference type="PROSITE" id="PS50222">
    <property type="entry name" value="EF_HAND_2"/>
    <property type="match status" value="1"/>
</dbReference>
<reference evidence="5" key="2">
    <citation type="submission" date="2024-04" db="EMBL/GenBank/DDBJ databases">
        <authorList>
            <person name="Chen Y."/>
            <person name="Shah S."/>
            <person name="Dougan E. K."/>
            <person name="Thang M."/>
            <person name="Chan C."/>
        </authorList>
    </citation>
    <scope>NUCLEOTIDE SEQUENCE [LARGE SCALE GENOMIC DNA]</scope>
</reference>
<dbReference type="Gene3D" id="1.25.40.20">
    <property type="entry name" value="Ankyrin repeat-containing domain"/>
    <property type="match status" value="1"/>
</dbReference>
<dbReference type="InterPro" id="IPR018247">
    <property type="entry name" value="EF_Hand_1_Ca_BS"/>
</dbReference>
<reference evidence="4" key="1">
    <citation type="submission" date="2022-10" db="EMBL/GenBank/DDBJ databases">
        <authorList>
            <person name="Chen Y."/>
            <person name="Dougan E. K."/>
            <person name="Chan C."/>
            <person name="Rhodes N."/>
            <person name="Thang M."/>
        </authorList>
    </citation>
    <scope>NUCLEOTIDE SEQUENCE</scope>
</reference>
<feature type="region of interest" description="Disordered" evidence="2">
    <location>
        <begin position="980"/>
        <end position="1010"/>
    </location>
</feature>
<organism evidence="4">
    <name type="scientific">Cladocopium goreaui</name>
    <dbReference type="NCBI Taxonomy" id="2562237"/>
    <lineage>
        <taxon>Eukaryota</taxon>
        <taxon>Sar</taxon>
        <taxon>Alveolata</taxon>
        <taxon>Dinophyceae</taxon>
        <taxon>Suessiales</taxon>
        <taxon>Symbiodiniaceae</taxon>
        <taxon>Cladocopium</taxon>
    </lineage>
</organism>
<dbReference type="EMBL" id="CAMXCT030001569">
    <property type="protein sequence ID" value="CAL4778584.1"/>
    <property type="molecule type" value="Genomic_DNA"/>
</dbReference>
<dbReference type="InterPro" id="IPR011992">
    <property type="entry name" value="EF-hand-dom_pair"/>
</dbReference>
<sequence>MISVEAYAGASGEINCESFVQWLFDEQETSADAAATALSLFRRGFSVRQLVHFVKRYRSYGGRSLSTMTTAEVVRDIIIPETRERRCAMVDLFEGGPREPVCLMSHWWGNSFMALVEAIMGHASGQLLPAENVLSEEELEKTYWLCIFGVNQHVSICGTAHNPCDCGSPKFLNGHPCCEMDKFGLMMQHIQEHALAIDRQMVTLTRIWVLKELQTALAMSIPTEFNGTMSFSGAFADEQHLPSVREAEASRQEDRHLILRDIEGTVGIDVFDEQIRRKVREEKAKLAFFDALVRREVEKVQQQLAQNPTLCNVQLRHFGLKSPLHFMSERTRTASEWEDLSGRSTIFEHLFRARADPALRDASGRTPLHTICMWDGDVTLAKRLVQCRGDPSARAWRGAVAKLTPLELLQGRVGISPQLFDRGYQSRSTRKTQELQEARHRVFEKPRGYSSSPLKPVGVARGEYSLKVRRFVEHAQQEHEVAVEQHALGLICSERRELWSRLRRLRSRSEPRVSKEILCQVLSEVCGELDWPRILARCAPELGEEVAYGEFLAAPNVRWFHQGVAQMVTLARASAQAELRLSGLAALFDSPNGLVTPQLAREAIGQLLPSLRERQRRQLSASLFGEETTELSAVLHQLALFADPPQFPEPWMKTALSRIGELILKKHGPPLHSALIQFFKATAQDGSDLLGPKDFVEGLQQMGTYDCSGDVEVPLLHAGRLYQIFEAIDSNCSGTISFLELLLAMDERSDRPELPEFPALEGSLCATLLVHKAALLRVCRALDPLDSGRISVKNFVELVSLLYQVLERPLAEAHRLAMQEELSGEASDVKKLKDVLHRQRYMFQQLLQMCQPAEMKTDESEAAILDAARKIPMANERPITWAVQLHDDATTRQPLPDWLSRPVEKSVTWWSSENRKWQAKIDARAELGKVLPAKAKMKYDAFVNEKSVLSEAITADDLPELPEFISMGGVANSVVESLNANNDADDGEYGDDEEDAADDFNGEHEENDNGENMEIDAEEQEFMENAEAIQDQDDSDKEEILYYSSEEETVKGMATSNFGRVKSFDHRPEWKALSARGATEIPPNCFIGYHATSRTWQGYFGESGGGSGSISRTHGGKTNRTPGEALLMVIQGMVEYYCSKFPRDKVWKKQLERLDTISQTIAKL</sequence>
<dbReference type="Proteomes" id="UP001152797">
    <property type="component" value="Unassembled WGS sequence"/>
</dbReference>
<keyword evidence="1" id="KW-0106">Calcium</keyword>
<dbReference type="InterPro" id="IPR036770">
    <property type="entry name" value="Ankyrin_rpt-contain_sf"/>
</dbReference>
<evidence type="ECO:0000313" key="6">
    <source>
        <dbReference type="Proteomes" id="UP001152797"/>
    </source>
</evidence>
<accession>A0A9P1CHK5</accession>
<dbReference type="EMBL" id="CAMXCT010001569">
    <property type="protein sequence ID" value="CAI3991272.1"/>
    <property type="molecule type" value="Genomic_DNA"/>
</dbReference>
<comment type="caution">
    <text evidence="4">The sequence shown here is derived from an EMBL/GenBank/DDBJ whole genome shotgun (WGS) entry which is preliminary data.</text>
</comment>